<dbReference type="PANTHER" id="PTHR46419:SF13">
    <property type="entry name" value="ADP-RIBOSYLATION FACTOR GTPASE-ACTIVATING PROTEIN AGD5 ISOFORM X1-RELATED"/>
    <property type="match status" value="1"/>
</dbReference>
<dbReference type="AlphaFoldDB" id="A0A2G2ZAG8"/>
<dbReference type="InterPro" id="IPR044520">
    <property type="entry name" value="ARF_GAP_AGD5/15"/>
</dbReference>
<dbReference type="Gramene" id="PHT79000">
    <property type="protein sequence ID" value="PHT79000"/>
    <property type="gene ID" value="T459_17052"/>
</dbReference>
<dbReference type="GO" id="GO:0005096">
    <property type="term" value="F:GTPase activator activity"/>
    <property type="evidence" value="ECO:0007669"/>
    <property type="project" value="InterPro"/>
</dbReference>
<dbReference type="Proteomes" id="UP000222542">
    <property type="component" value="Unassembled WGS sequence"/>
</dbReference>
<dbReference type="STRING" id="4072.A0A2G2ZAG8"/>
<comment type="caution">
    <text evidence="1">The sequence shown here is derived from an EMBL/GenBank/DDBJ whole genome shotgun (WGS) entry which is preliminary data.</text>
</comment>
<accession>A0A2G2ZAG8</accession>
<keyword evidence="2" id="KW-1185">Reference proteome</keyword>
<proteinExistence type="predicted"/>
<reference evidence="1 2" key="2">
    <citation type="journal article" date="2017" name="Genome Biol.">
        <title>New reference genome sequences of hot pepper reveal the massive evolution of plant disease-resistance genes by retroduplication.</title>
        <authorList>
            <person name="Kim S."/>
            <person name="Park J."/>
            <person name="Yeom S.I."/>
            <person name="Kim Y.M."/>
            <person name="Seo E."/>
            <person name="Kim K.T."/>
            <person name="Kim M.S."/>
            <person name="Lee J.M."/>
            <person name="Cheong K."/>
            <person name="Shin H.S."/>
            <person name="Kim S.B."/>
            <person name="Han K."/>
            <person name="Lee J."/>
            <person name="Park M."/>
            <person name="Lee H.A."/>
            <person name="Lee H.Y."/>
            <person name="Lee Y."/>
            <person name="Oh S."/>
            <person name="Lee J.H."/>
            <person name="Choi E."/>
            <person name="Choi E."/>
            <person name="Lee S.E."/>
            <person name="Jeon J."/>
            <person name="Kim H."/>
            <person name="Choi G."/>
            <person name="Song H."/>
            <person name="Lee J."/>
            <person name="Lee S.C."/>
            <person name="Kwon J.K."/>
            <person name="Lee H.Y."/>
            <person name="Koo N."/>
            <person name="Hong Y."/>
            <person name="Kim R.W."/>
            <person name="Kang W.H."/>
            <person name="Huh J.H."/>
            <person name="Kang B.C."/>
            <person name="Yang T.J."/>
            <person name="Lee Y.H."/>
            <person name="Bennetzen J.L."/>
            <person name="Choi D."/>
        </authorList>
    </citation>
    <scope>NUCLEOTIDE SEQUENCE [LARGE SCALE GENOMIC DNA]</scope>
    <source>
        <strain evidence="2">cv. CM334</strain>
    </source>
</reference>
<dbReference type="EMBL" id="AYRZ02000006">
    <property type="protein sequence ID" value="PHT79000.1"/>
    <property type="molecule type" value="Genomic_DNA"/>
</dbReference>
<organism evidence="1 2">
    <name type="scientific">Capsicum annuum</name>
    <name type="common">Capsicum pepper</name>
    <dbReference type="NCBI Taxonomy" id="4072"/>
    <lineage>
        <taxon>Eukaryota</taxon>
        <taxon>Viridiplantae</taxon>
        <taxon>Streptophyta</taxon>
        <taxon>Embryophyta</taxon>
        <taxon>Tracheophyta</taxon>
        <taxon>Spermatophyta</taxon>
        <taxon>Magnoliopsida</taxon>
        <taxon>eudicotyledons</taxon>
        <taxon>Gunneridae</taxon>
        <taxon>Pentapetalae</taxon>
        <taxon>asterids</taxon>
        <taxon>lamiids</taxon>
        <taxon>Solanales</taxon>
        <taxon>Solanaceae</taxon>
        <taxon>Solanoideae</taxon>
        <taxon>Capsiceae</taxon>
        <taxon>Capsicum</taxon>
    </lineage>
</organism>
<dbReference type="PANTHER" id="PTHR46419">
    <property type="entry name" value="ADP-RIBOSYLATION FACTOR GTPASE-ACTIVATING PROTEIN AGD5"/>
    <property type="match status" value="1"/>
</dbReference>
<reference evidence="1 2" key="1">
    <citation type="journal article" date="2014" name="Nat. Genet.">
        <title>Genome sequence of the hot pepper provides insights into the evolution of pungency in Capsicum species.</title>
        <authorList>
            <person name="Kim S."/>
            <person name="Park M."/>
            <person name="Yeom S.I."/>
            <person name="Kim Y.M."/>
            <person name="Lee J.M."/>
            <person name="Lee H.A."/>
            <person name="Seo E."/>
            <person name="Choi J."/>
            <person name="Cheong K."/>
            <person name="Kim K.T."/>
            <person name="Jung K."/>
            <person name="Lee G.W."/>
            <person name="Oh S.K."/>
            <person name="Bae C."/>
            <person name="Kim S.B."/>
            <person name="Lee H.Y."/>
            <person name="Kim S.Y."/>
            <person name="Kim M.S."/>
            <person name="Kang B.C."/>
            <person name="Jo Y.D."/>
            <person name="Yang H.B."/>
            <person name="Jeong H.J."/>
            <person name="Kang W.H."/>
            <person name="Kwon J.K."/>
            <person name="Shin C."/>
            <person name="Lim J.Y."/>
            <person name="Park J.H."/>
            <person name="Huh J.H."/>
            <person name="Kim J.S."/>
            <person name="Kim B.D."/>
            <person name="Cohen O."/>
            <person name="Paran I."/>
            <person name="Suh M.C."/>
            <person name="Lee S.B."/>
            <person name="Kim Y.K."/>
            <person name="Shin Y."/>
            <person name="Noh S.J."/>
            <person name="Park J."/>
            <person name="Seo Y.S."/>
            <person name="Kwon S.Y."/>
            <person name="Kim H.A."/>
            <person name="Park J.M."/>
            <person name="Kim H.J."/>
            <person name="Choi S.B."/>
            <person name="Bosland P.W."/>
            <person name="Reeves G."/>
            <person name="Jo S.H."/>
            <person name="Lee B.W."/>
            <person name="Cho H.T."/>
            <person name="Choi H.S."/>
            <person name="Lee M.S."/>
            <person name="Yu Y."/>
            <person name="Do Choi Y."/>
            <person name="Park B.S."/>
            <person name="van Deynze A."/>
            <person name="Ashrafi H."/>
            <person name="Hill T."/>
            <person name="Kim W.T."/>
            <person name="Pai H.S."/>
            <person name="Ahn H.K."/>
            <person name="Yeam I."/>
            <person name="Giovannoni J.J."/>
            <person name="Rose J.K."/>
            <person name="Sorensen I."/>
            <person name="Lee S.J."/>
            <person name="Kim R.W."/>
            <person name="Choi I.Y."/>
            <person name="Choi B.S."/>
            <person name="Lim J.S."/>
            <person name="Lee Y.H."/>
            <person name="Choi D."/>
        </authorList>
    </citation>
    <scope>NUCLEOTIDE SEQUENCE [LARGE SCALE GENOMIC DNA]</scope>
    <source>
        <strain evidence="2">cv. CM334</strain>
    </source>
</reference>
<name>A0A2G2ZAG8_CAPAN</name>
<protein>
    <submittedName>
        <fullName evidence="1">Uncharacterized protein</fullName>
    </submittedName>
</protein>
<gene>
    <name evidence="1" type="ORF">T459_17052</name>
</gene>
<evidence type="ECO:0000313" key="2">
    <source>
        <dbReference type="Proteomes" id="UP000222542"/>
    </source>
</evidence>
<evidence type="ECO:0000313" key="1">
    <source>
        <dbReference type="EMBL" id="PHT79000.1"/>
    </source>
</evidence>
<sequence length="303" mass="33391">MGNEKANIYCEAELPPNYDRVGIEISSLQSMRIRGGSLRMRRRFKKGGPQGDNNDIVTEVVMGMFVSPGEGALPYQTSQMTQPIAVAESVKQVAEVVNPPKVDIATDLFDMLSMDSPNDNGASAASVDDNSWRAFQPVEEELATKSGVAKADHRKCQSSSAIDGLFKDSSTLSSSISTSSLSDKPPKDVKNDIMNLFDKIASEMSQTLSQNRSSNLGSLVLSALYNITTNSISRCLHTQRVYLQYFENMVNLNDQTTSYPQLEIENDEQYSRSRVLTLRVHPPVIGAFPLDRGSPEMSLHLEK</sequence>